<dbReference type="RefSeq" id="WP_126414584.1">
    <property type="nucleotide sequence ID" value="NZ_JASPER010000077.1"/>
</dbReference>
<dbReference type="InterPro" id="IPR027619">
    <property type="entry name" value="C-S_lyase_PatB-like"/>
</dbReference>
<evidence type="ECO:0000256" key="3">
    <source>
        <dbReference type="ARBA" id="ARBA00022898"/>
    </source>
</evidence>
<dbReference type="KEGG" id="avc:NCTC10951_02178"/>
<dbReference type="InterPro" id="IPR015421">
    <property type="entry name" value="PyrdxlP-dep_Trfase_major"/>
</dbReference>
<reference evidence="8 9" key="1">
    <citation type="submission" date="2018-12" db="EMBL/GenBank/DDBJ databases">
        <authorList>
            <consortium name="Pathogen Informatics"/>
        </authorList>
    </citation>
    <scope>NUCLEOTIDE SEQUENCE [LARGE SCALE GENOMIC DNA]</scope>
    <source>
        <strain evidence="8 9">NCTC10951</strain>
    </source>
</reference>
<evidence type="ECO:0000313" key="8">
    <source>
        <dbReference type="EMBL" id="VEI17410.1"/>
    </source>
</evidence>
<comment type="similarity">
    <text evidence="5">Belongs to the class-II pyridoxal-phosphate-dependent aminotransferase family. MalY/PatB cystathionine beta-lyase subfamily.</text>
</comment>
<evidence type="ECO:0000259" key="7">
    <source>
        <dbReference type="Pfam" id="PF00155"/>
    </source>
</evidence>
<feature type="compositionally biased region" description="Low complexity" evidence="6">
    <location>
        <begin position="26"/>
        <end position="52"/>
    </location>
</feature>
<dbReference type="NCBIfam" id="TIGR04350">
    <property type="entry name" value="C_S_lyase_PatB"/>
    <property type="match status" value="1"/>
</dbReference>
<dbReference type="EMBL" id="LR134477">
    <property type="protein sequence ID" value="VEI17410.1"/>
    <property type="molecule type" value="Genomic_DNA"/>
</dbReference>
<feature type="region of interest" description="Disordered" evidence="6">
    <location>
        <begin position="1"/>
        <end position="52"/>
    </location>
</feature>
<dbReference type="Proteomes" id="UP000268658">
    <property type="component" value="Chromosome"/>
</dbReference>
<feature type="domain" description="Aminotransferase class I/classII large" evidence="7">
    <location>
        <begin position="104"/>
        <end position="462"/>
    </location>
</feature>
<gene>
    <name evidence="8" type="primary">patB_2</name>
    <name evidence="8" type="ORF">NCTC10951_02178</name>
</gene>
<dbReference type="InterPro" id="IPR015424">
    <property type="entry name" value="PyrdxlP-dep_Trfase"/>
</dbReference>
<comment type="cofactor">
    <cofactor evidence="1">
        <name>pyridoxal 5'-phosphate</name>
        <dbReference type="ChEBI" id="CHEBI:597326"/>
    </cofactor>
</comment>
<name>A0A3S4VY69_ACTVI</name>
<keyword evidence="3" id="KW-0663">Pyridoxal phosphate</keyword>
<dbReference type="EC" id="4.4.1.13" evidence="2"/>
<dbReference type="GO" id="GO:0030170">
    <property type="term" value="F:pyridoxal phosphate binding"/>
    <property type="evidence" value="ECO:0007669"/>
    <property type="project" value="InterPro"/>
</dbReference>
<organism evidence="8 9">
    <name type="scientific">Actinomyces viscosus</name>
    <dbReference type="NCBI Taxonomy" id="1656"/>
    <lineage>
        <taxon>Bacteria</taxon>
        <taxon>Bacillati</taxon>
        <taxon>Actinomycetota</taxon>
        <taxon>Actinomycetes</taxon>
        <taxon>Actinomycetales</taxon>
        <taxon>Actinomycetaceae</taxon>
        <taxon>Actinomyces</taxon>
    </lineage>
</organism>
<evidence type="ECO:0000256" key="2">
    <source>
        <dbReference type="ARBA" id="ARBA00012224"/>
    </source>
</evidence>
<protein>
    <recommendedName>
        <fullName evidence="2">cysteine-S-conjugate beta-lyase</fullName>
        <ecNumber evidence="2">4.4.1.13</ecNumber>
    </recommendedName>
</protein>
<proteinExistence type="inferred from homology"/>
<evidence type="ECO:0000256" key="5">
    <source>
        <dbReference type="ARBA" id="ARBA00037974"/>
    </source>
</evidence>
<evidence type="ECO:0000313" key="9">
    <source>
        <dbReference type="Proteomes" id="UP000268658"/>
    </source>
</evidence>
<dbReference type="AlphaFoldDB" id="A0A3S4VY69"/>
<dbReference type="InterPro" id="IPR015422">
    <property type="entry name" value="PyrdxlP-dep_Trfase_small"/>
</dbReference>
<dbReference type="PANTHER" id="PTHR43525:SF1">
    <property type="entry name" value="PROTEIN MALY"/>
    <property type="match status" value="1"/>
</dbReference>
<dbReference type="GO" id="GO:0047804">
    <property type="term" value="F:cysteine-S-conjugate beta-lyase activity"/>
    <property type="evidence" value="ECO:0007669"/>
    <property type="project" value="UniProtKB-EC"/>
</dbReference>
<dbReference type="PANTHER" id="PTHR43525">
    <property type="entry name" value="PROTEIN MALY"/>
    <property type="match status" value="1"/>
</dbReference>
<dbReference type="CDD" id="cd00609">
    <property type="entry name" value="AAT_like"/>
    <property type="match status" value="1"/>
</dbReference>
<dbReference type="Gene3D" id="3.40.640.10">
    <property type="entry name" value="Type I PLP-dependent aspartate aminotransferase-like (Major domain)"/>
    <property type="match status" value="1"/>
</dbReference>
<dbReference type="Pfam" id="PF00155">
    <property type="entry name" value="Aminotran_1_2"/>
    <property type="match status" value="1"/>
</dbReference>
<evidence type="ECO:0000256" key="1">
    <source>
        <dbReference type="ARBA" id="ARBA00001933"/>
    </source>
</evidence>
<evidence type="ECO:0000256" key="6">
    <source>
        <dbReference type="SAM" id="MobiDB-lite"/>
    </source>
</evidence>
<evidence type="ECO:0000256" key="4">
    <source>
        <dbReference type="ARBA" id="ARBA00023239"/>
    </source>
</evidence>
<dbReference type="InterPro" id="IPR004839">
    <property type="entry name" value="Aminotransferase_I/II_large"/>
</dbReference>
<dbReference type="OrthoDB" id="3224382at2"/>
<dbReference type="InterPro" id="IPR051798">
    <property type="entry name" value="Class-II_PLP-Dep_Aminotrans"/>
</dbReference>
<sequence>MHAHLTPVSSTSASGRTAAPTDSTDAPCPARPRLAPTPTRTPAVGSSSATPAISSPAAAFTSAGRSAFSTAPAVDASAFDAVPDRRGTASLKWDFAAERGRPEDVLPLWVADMDHATAPAVTSALLWRTRHGIFGYSEPDDAYNAALTGWFSRRYGWRVEAGWNTVTPGVVPALALAVRALTAPGEAVLIEEPVYYPFREVVEAGGRTVAAVPLVRDADGVYRRDLAALEATIEATGSRLLLLCNPHNPVGRVWSRDELAALDEVAARHGVVVVADEIHADLALPGFATTPFASLSDETAARTITCTSPSKSFNLAGLQVANILIADERLRGAFRRELAATGYSQPNVLGLTACRAAYEGGEAWLDVLREHIAAARAHVEARLERIAGIEATPCEGTYLLWLDCSGFLKAAGLESGELDDVMLHEAGLWLDDGRIFGAGGEGFTRINVACPRATLDAALDRLEAAVTAVTARAAEASRRGRVALSA</sequence>
<keyword evidence="4 8" id="KW-0456">Lyase</keyword>
<dbReference type="Gene3D" id="3.90.1150.10">
    <property type="entry name" value="Aspartate Aminotransferase, domain 1"/>
    <property type="match status" value="1"/>
</dbReference>
<dbReference type="SUPFAM" id="SSF53383">
    <property type="entry name" value="PLP-dependent transferases"/>
    <property type="match status" value="1"/>
</dbReference>
<feature type="compositionally biased region" description="Polar residues" evidence="6">
    <location>
        <begin position="7"/>
        <end position="24"/>
    </location>
</feature>
<accession>A0A3S4VY69</accession>